<dbReference type="OrthoDB" id="6118198at2"/>
<evidence type="ECO:0000256" key="5">
    <source>
        <dbReference type="ARBA" id="ARBA00022475"/>
    </source>
</evidence>
<evidence type="ECO:0000256" key="9">
    <source>
        <dbReference type="ARBA" id="ARBA00023136"/>
    </source>
</evidence>
<dbReference type="Pfam" id="PF01203">
    <property type="entry name" value="T2SSN"/>
    <property type="match status" value="1"/>
</dbReference>
<dbReference type="Proteomes" id="UP000315303">
    <property type="component" value="Unassembled WGS sequence"/>
</dbReference>
<evidence type="ECO:0000256" key="1">
    <source>
        <dbReference type="ARBA" id="ARBA00004533"/>
    </source>
</evidence>
<dbReference type="GO" id="GO:0005886">
    <property type="term" value="C:plasma membrane"/>
    <property type="evidence" value="ECO:0007669"/>
    <property type="project" value="UniProtKB-SubCell"/>
</dbReference>
<dbReference type="RefSeq" id="WP_140603398.1">
    <property type="nucleotide sequence ID" value="NZ_SAWY01000020.1"/>
</dbReference>
<protein>
    <recommendedName>
        <fullName evidence="3">Type II secretion system protein N</fullName>
    </recommendedName>
    <alternativeName>
        <fullName evidence="10">General secretion pathway protein N</fullName>
    </alternativeName>
</protein>
<keyword evidence="4" id="KW-0813">Transport</keyword>
<proteinExistence type="inferred from homology"/>
<sequence>MKKYFSYGTLFLGLFLIFLVASMPATFVLGQVKLPKNIGVSSVSGTVWNMDIEQAFIAETTLNKINARLSFWSLFTLTPSVDITFGDPLIAGPEGKLTAAVSHESLSLSNVEVFVKANAIAQQISLPLPLTAKGDVEVMLTEMLIDLGNNNACIEAQGNIDWQRAGVIALEQNIKLNKLSAVIGCENQAISVTVNPKNDLGLTFSAYIQGQGAISGQGHLKPGAKFPNELKQALPFLGRPDSEGRYRVNF</sequence>
<dbReference type="InterPro" id="IPR022792">
    <property type="entry name" value="T2SS_protein-GspN"/>
</dbReference>
<evidence type="ECO:0000256" key="10">
    <source>
        <dbReference type="ARBA" id="ARBA00030772"/>
    </source>
</evidence>
<keyword evidence="8" id="KW-0653">Protein transport</keyword>
<evidence type="ECO:0000256" key="2">
    <source>
        <dbReference type="ARBA" id="ARBA00007208"/>
    </source>
</evidence>
<dbReference type="GO" id="GO:0015628">
    <property type="term" value="P:protein secretion by the type II secretion system"/>
    <property type="evidence" value="ECO:0007669"/>
    <property type="project" value="InterPro"/>
</dbReference>
<keyword evidence="6" id="KW-0997">Cell inner membrane</keyword>
<accession>A0A502KVV1</accession>
<keyword evidence="12" id="KW-1185">Reference proteome</keyword>
<dbReference type="GO" id="GO:0015627">
    <property type="term" value="C:type II protein secretion system complex"/>
    <property type="evidence" value="ECO:0007669"/>
    <property type="project" value="InterPro"/>
</dbReference>
<evidence type="ECO:0000256" key="7">
    <source>
        <dbReference type="ARBA" id="ARBA00022692"/>
    </source>
</evidence>
<comment type="subcellular location">
    <subcellularLocation>
        <location evidence="1">Cell inner membrane</location>
    </subcellularLocation>
</comment>
<dbReference type="EMBL" id="SAWY01000020">
    <property type="protein sequence ID" value="TPH15244.1"/>
    <property type="molecule type" value="Genomic_DNA"/>
</dbReference>
<evidence type="ECO:0000313" key="12">
    <source>
        <dbReference type="Proteomes" id="UP000315303"/>
    </source>
</evidence>
<comment type="caution">
    <text evidence="11">The sequence shown here is derived from an EMBL/GenBank/DDBJ whole genome shotgun (WGS) entry which is preliminary data.</text>
</comment>
<dbReference type="AlphaFoldDB" id="A0A502KVV1"/>
<evidence type="ECO:0000256" key="8">
    <source>
        <dbReference type="ARBA" id="ARBA00022927"/>
    </source>
</evidence>
<evidence type="ECO:0000256" key="3">
    <source>
        <dbReference type="ARBA" id="ARBA00021563"/>
    </source>
</evidence>
<name>A0A502KVV1_9GAMM</name>
<keyword evidence="9" id="KW-0472">Membrane</keyword>
<organism evidence="11 12">
    <name type="scientific">Litorilituus lipolyticus</name>
    <dbReference type="NCBI Taxonomy" id="2491017"/>
    <lineage>
        <taxon>Bacteria</taxon>
        <taxon>Pseudomonadati</taxon>
        <taxon>Pseudomonadota</taxon>
        <taxon>Gammaproteobacteria</taxon>
        <taxon>Alteromonadales</taxon>
        <taxon>Colwelliaceae</taxon>
        <taxon>Litorilituus</taxon>
    </lineage>
</organism>
<comment type="similarity">
    <text evidence="2">Belongs to the GSP N family.</text>
</comment>
<evidence type="ECO:0000256" key="6">
    <source>
        <dbReference type="ARBA" id="ARBA00022519"/>
    </source>
</evidence>
<reference evidence="11 12" key="1">
    <citation type="submission" date="2019-01" db="EMBL/GenBank/DDBJ databases">
        <title>Litorilituus lipolytica sp. nov., isolated from intertidal sand of the Yellow Sea in China.</title>
        <authorList>
            <person name="Liu A."/>
        </authorList>
    </citation>
    <scope>NUCLEOTIDE SEQUENCE [LARGE SCALE GENOMIC DNA]</scope>
    <source>
        <strain evidence="11 12">RZ04</strain>
    </source>
</reference>
<keyword evidence="5" id="KW-1003">Cell membrane</keyword>
<evidence type="ECO:0000256" key="4">
    <source>
        <dbReference type="ARBA" id="ARBA00022448"/>
    </source>
</evidence>
<evidence type="ECO:0000313" key="11">
    <source>
        <dbReference type="EMBL" id="TPH15244.1"/>
    </source>
</evidence>
<gene>
    <name evidence="11" type="ORF">EPA86_10555</name>
</gene>
<keyword evidence="7" id="KW-0812">Transmembrane</keyword>